<organism evidence="1 2">
    <name type="scientific">Dunaliella salina</name>
    <name type="common">Green alga</name>
    <name type="synonym">Protococcus salinus</name>
    <dbReference type="NCBI Taxonomy" id="3046"/>
    <lineage>
        <taxon>Eukaryota</taxon>
        <taxon>Viridiplantae</taxon>
        <taxon>Chlorophyta</taxon>
        <taxon>core chlorophytes</taxon>
        <taxon>Chlorophyceae</taxon>
        <taxon>CS clade</taxon>
        <taxon>Chlamydomonadales</taxon>
        <taxon>Dunaliellaceae</taxon>
        <taxon>Dunaliella</taxon>
    </lineage>
</organism>
<keyword evidence="2" id="KW-1185">Reference proteome</keyword>
<dbReference type="EMBL" id="MU069437">
    <property type="protein sequence ID" value="KAF5843827.1"/>
    <property type="molecule type" value="Genomic_DNA"/>
</dbReference>
<comment type="caution">
    <text evidence="1">The sequence shown here is derived from an EMBL/GenBank/DDBJ whole genome shotgun (WGS) entry which is preliminary data.</text>
</comment>
<dbReference type="InterPro" id="IPR050358">
    <property type="entry name" value="RSE1/DDB1/CFT1"/>
</dbReference>
<evidence type="ECO:0000313" key="2">
    <source>
        <dbReference type="Proteomes" id="UP000815325"/>
    </source>
</evidence>
<dbReference type="Proteomes" id="UP000815325">
    <property type="component" value="Unassembled WGS sequence"/>
</dbReference>
<dbReference type="PANTHER" id="PTHR10644">
    <property type="entry name" value="DNA REPAIR/RNA PROCESSING CPSF FAMILY"/>
    <property type="match status" value="1"/>
</dbReference>
<dbReference type="Gene3D" id="2.130.10.10">
    <property type="entry name" value="YVTN repeat-like/Quinoprotein amine dehydrogenase"/>
    <property type="match status" value="1"/>
</dbReference>
<gene>
    <name evidence="1" type="ORF">DUNSADRAFT_5064</name>
</gene>
<proteinExistence type="predicted"/>
<evidence type="ECO:0008006" key="3">
    <source>
        <dbReference type="Google" id="ProtNLM"/>
    </source>
</evidence>
<protein>
    <recommendedName>
        <fullName evidence="3">Encoded protein</fullName>
    </recommendedName>
</protein>
<name>A0ABQ7HAE6_DUNSA</name>
<accession>A0ABQ7HAE6</accession>
<dbReference type="InterPro" id="IPR015943">
    <property type="entry name" value="WD40/YVTN_repeat-like_dom_sf"/>
</dbReference>
<evidence type="ECO:0000313" key="1">
    <source>
        <dbReference type="EMBL" id="KAF5843827.1"/>
    </source>
</evidence>
<reference evidence="1" key="1">
    <citation type="submission" date="2017-08" db="EMBL/GenBank/DDBJ databases">
        <authorList>
            <person name="Polle J.E."/>
            <person name="Barry K."/>
            <person name="Cushman J."/>
            <person name="Schmutz J."/>
            <person name="Tran D."/>
            <person name="Hathwaick L.T."/>
            <person name="Yim W.C."/>
            <person name="Jenkins J."/>
            <person name="Mckie-Krisberg Z.M."/>
            <person name="Prochnik S."/>
            <person name="Lindquist E."/>
            <person name="Dockter R.B."/>
            <person name="Adam C."/>
            <person name="Molina H."/>
            <person name="Bunkerborg J."/>
            <person name="Jin E."/>
            <person name="Buchheim M."/>
            <person name="Magnuson J."/>
        </authorList>
    </citation>
    <scope>NUCLEOTIDE SEQUENCE</scope>
    <source>
        <strain evidence="1">CCAP 19/18</strain>
    </source>
</reference>
<sequence>MANTCFFREVHPPTGVTAAVSGFFTHTASAQDPTPNLIIARATVVDVFEVRSGSPGAPPLSGSQAAWSAAPMSTARDGKLELVGHFPLCGVVESMVMLKSRSPGIQRDALMLAFRDAKLCVLEWDTSRHGLRTTSMHYFEGDPALRDGRKVFADPPRLLGDLQGRFAAMILYNHYLAILPAIEADQFELLASLPSTVTDPTDVLHEITAQRSAGMPLGSAAALGNGYLLNLAKLGGGSGASHQGGARVLGSGGGPGGRALVGPTGIKEVRDCVLLNGYTEPVLLVLHQPDPTWPGRYKDQAAPVHNT</sequence>